<feature type="compositionally biased region" description="Polar residues" evidence="1">
    <location>
        <begin position="272"/>
        <end position="282"/>
    </location>
</feature>
<proteinExistence type="predicted"/>
<evidence type="ECO:0000256" key="1">
    <source>
        <dbReference type="SAM" id="MobiDB-lite"/>
    </source>
</evidence>
<evidence type="ECO:0000313" key="3">
    <source>
        <dbReference type="Proteomes" id="UP000708208"/>
    </source>
</evidence>
<name>A0A8J2LSU8_9HEXA</name>
<feature type="region of interest" description="Disordered" evidence="1">
    <location>
        <begin position="109"/>
        <end position="137"/>
    </location>
</feature>
<evidence type="ECO:0000313" key="2">
    <source>
        <dbReference type="EMBL" id="CAG7837413.1"/>
    </source>
</evidence>
<feature type="region of interest" description="Disordered" evidence="1">
    <location>
        <begin position="356"/>
        <end position="392"/>
    </location>
</feature>
<organism evidence="2 3">
    <name type="scientific">Allacma fusca</name>
    <dbReference type="NCBI Taxonomy" id="39272"/>
    <lineage>
        <taxon>Eukaryota</taxon>
        <taxon>Metazoa</taxon>
        <taxon>Ecdysozoa</taxon>
        <taxon>Arthropoda</taxon>
        <taxon>Hexapoda</taxon>
        <taxon>Collembola</taxon>
        <taxon>Symphypleona</taxon>
        <taxon>Sminthuridae</taxon>
        <taxon>Allacma</taxon>
    </lineage>
</organism>
<dbReference type="EMBL" id="CAJVCH010571396">
    <property type="protein sequence ID" value="CAG7837413.1"/>
    <property type="molecule type" value="Genomic_DNA"/>
</dbReference>
<sequence>MGASAQMEPRDPILSTLEPVEPVALESDSLEDFDLIITDEDYEALAKIFSHSPGLEQIFEDVIRSDLQLPLSSASLNEPPEDNPLDVADTKISPLDVSMVQQGEGVVKEKNPNNLGLDLAKNDEWNKPNETNIFSDPTSASEVWKEVNYNEVNSSLKESDTKKKLKNEDSSSNEFPEVFILKSAEAYGKFSLKSEQTGFLKKKPISEKKIPQVPAQPKIIHPTVFSEEKKSVLTFSFSEEYPEFSKEISSTRTTHDFSHVRTPEGNFKTRKNPQPQKILETTSSKPKQAFVFSFPKRPKKIHDWYAQQKQTVDEIEKKNASKFFFQIPLTLRDGSKLVCERSKKLLLDEPKISSEITSAHNEGPQKMSQESLKACSSKGNSDPEKKYSTARKSCSKGSAKVLGKKNPEKGSTNKCMSKARRDILEKWHVWCDRNNSIKDSHGQRDEIVNDSVNGDESAKITYSFSDADTEFENDCEGSVFSEPPVVTISDDDDVIMLEANFGDSCKHKVITLS</sequence>
<accession>A0A8J2LSU8</accession>
<dbReference type="AlphaFoldDB" id="A0A8J2LSU8"/>
<feature type="compositionally biased region" description="Polar residues" evidence="1">
    <location>
        <begin position="356"/>
        <end position="371"/>
    </location>
</feature>
<comment type="caution">
    <text evidence="2">The sequence shown here is derived from an EMBL/GenBank/DDBJ whole genome shotgun (WGS) entry which is preliminary data.</text>
</comment>
<reference evidence="2" key="1">
    <citation type="submission" date="2021-06" db="EMBL/GenBank/DDBJ databases">
        <authorList>
            <person name="Hodson N. C."/>
            <person name="Mongue J. A."/>
            <person name="Jaron S. K."/>
        </authorList>
    </citation>
    <scope>NUCLEOTIDE SEQUENCE</scope>
</reference>
<feature type="region of interest" description="Disordered" evidence="1">
    <location>
        <begin position="252"/>
        <end position="282"/>
    </location>
</feature>
<dbReference type="Proteomes" id="UP000708208">
    <property type="component" value="Unassembled WGS sequence"/>
</dbReference>
<protein>
    <submittedName>
        <fullName evidence="2">Uncharacterized protein</fullName>
    </submittedName>
</protein>
<feature type="compositionally biased region" description="Basic and acidic residues" evidence="1">
    <location>
        <begin position="253"/>
        <end position="262"/>
    </location>
</feature>
<feature type="compositionally biased region" description="Polar residues" evidence="1">
    <location>
        <begin position="128"/>
        <end position="137"/>
    </location>
</feature>
<keyword evidence="3" id="KW-1185">Reference proteome</keyword>
<gene>
    <name evidence="2" type="ORF">AFUS01_LOCUS46531</name>
</gene>